<reference evidence="10" key="2">
    <citation type="submission" date="2022-10" db="EMBL/GenBank/DDBJ databases">
        <authorList>
            <person name="Aronson H.S."/>
        </authorList>
    </citation>
    <scope>NUCLEOTIDE SEQUENCE</scope>
    <source>
        <strain evidence="10">RS19-109</strain>
    </source>
</reference>
<evidence type="ECO:0000256" key="6">
    <source>
        <dbReference type="ARBA" id="ARBA00023163"/>
    </source>
</evidence>
<dbReference type="SUPFAM" id="SSF52540">
    <property type="entry name" value="P-loop containing nucleoside triphosphate hydrolases"/>
    <property type="match status" value="1"/>
</dbReference>
<evidence type="ECO:0000256" key="5">
    <source>
        <dbReference type="ARBA" id="ARBA00023015"/>
    </source>
</evidence>
<dbReference type="GO" id="GO:0006355">
    <property type="term" value="P:regulation of DNA-templated transcription"/>
    <property type="evidence" value="ECO:0007669"/>
    <property type="project" value="InterPro"/>
</dbReference>
<keyword evidence="2" id="KW-0547">Nucleotide-binding</keyword>
<keyword evidence="6" id="KW-0804">Transcription</keyword>
<dbReference type="AlphaFoldDB" id="A0A9X4MDX3"/>
<evidence type="ECO:0000256" key="2">
    <source>
        <dbReference type="ARBA" id="ARBA00022741"/>
    </source>
</evidence>
<dbReference type="Proteomes" id="UP001154240">
    <property type="component" value="Unassembled WGS sequence"/>
</dbReference>
<dbReference type="InterPro" id="IPR003593">
    <property type="entry name" value="AAA+_ATPase"/>
</dbReference>
<evidence type="ECO:0000256" key="4">
    <source>
        <dbReference type="ARBA" id="ARBA00023012"/>
    </source>
</evidence>
<dbReference type="Pfam" id="PF00072">
    <property type="entry name" value="Response_reg"/>
    <property type="match status" value="1"/>
</dbReference>
<keyword evidence="4" id="KW-0902">Two-component regulatory system</keyword>
<dbReference type="EMBL" id="JAPHEH010000001">
    <property type="protein sequence ID" value="MDG4475784.1"/>
    <property type="molecule type" value="Genomic_DNA"/>
</dbReference>
<sequence length="483" mass="54061">MTAEQTNFSCPEGEFSPSVLIVDDDLDMLAMLERVVRKKCRCEVKTAPSGEKAWEILQEWHPDLVLTDIKMPGLDGLTLLKNIKKEYPAVAVVMMSGHGTVESAITALKNGAYDFIQKPFDQEHLLHILQRCLEHLCLLEKNRRLQSRLADQESFPGFIGRSSKIKEVYRLIGRLADTDVTVLIRGESGTGKELAARSLHGLSARNKKPMVTVNCPALPEQILESELFGYAKGAFSGANHDKKGLFLEANTSTILLDEIGDLPIALQTKLLRVLQEKEIMPLGQTKSLAVDVRVLASTNQDLEEKMRQGLFREDLFYRLNVVTITVPPLRERPEDIPPLAQHFLALFAKEYNHEGLIFAADALPSLVKRHWKGNVRELQNVIKRAVLLADDEIPISAGQLREPETEAPASQTIDHDLHGLHYNLAKQQLVEEFSAAYLTHALQQKCGNVTAAALASGMNRQAFQKLMRRFGLVADKFRTQPDH</sequence>
<accession>A0A9X4MDX3</accession>
<keyword evidence="1 7" id="KW-0597">Phosphoprotein</keyword>
<reference evidence="10" key="1">
    <citation type="journal article" date="2022" name="bioRxiv">
        <title>Thiovibrio frasassiensisgen. nov., sp. nov., an autotrophic, elemental sulfur disproportionating bacterium isolated from sulfidic karst sediment, and proposal of Thiovibrionaceae fam. nov.</title>
        <authorList>
            <person name="Aronson H."/>
            <person name="Thomas C."/>
            <person name="Bhattacharyya M."/>
            <person name="Eckstein S."/>
            <person name="Jensen S."/>
            <person name="Barco R."/>
            <person name="Macalady J."/>
            <person name="Amend J."/>
        </authorList>
    </citation>
    <scope>NUCLEOTIDE SEQUENCE</scope>
    <source>
        <strain evidence="10">RS19-109</strain>
    </source>
</reference>
<dbReference type="FunFam" id="3.40.50.2300:FF:000018">
    <property type="entry name" value="DNA-binding transcriptional regulator NtrC"/>
    <property type="match status" value="1"/>
</dbReference>
<dbReference type="PANTHER" id="PTHR32071">
    <property type="entry name" value="TRANSCRIPTIONAL REGULATORY PROTEIN"/>
    <property type="match status" value="1"/>
</dbReference>
<comment type="caution">
    <text evidence="10">The sequence shown here is derived from an EMBL/GenBank/DDBJ whole genome shotgun (WGS) entry which is preliminary data.</text>
</comment>
<dbReference type="PROSITE" id="PS50110">
    <property type="entry name" value="RESPONSE_REGULATORY"/>
    <property type="match status" value="1"/>
</dbReference>
<dbReference type="CDD" id="cd00009">
    <property type="entry name" value="AAA"/>
    <property type="match status" value="1"/>
</dbReference>
<keyword evidence="5" id="KW-0805">Transcription regulation</keyword>
<dbReference type="InterPro" id="IPR027417">
    <property type="entry name" value="P-loop_NTPase"/>
</dbReference>
<dbReference type="InterPro" id="IPR009057">
    <property type="entry name" value="Homeodomain-like_sf"/>
</dbReference>
<dbReference type="SMART" id="SM00382">
    <property type="entry name" value="AAA"/>
    <property type="match status" value="1"/>
</dbReference>
<dbReference type="Gene3D" id="3.40.50.300">
    <property type="entry name" value="P-loop containing nucleotide triphosphate hydrolases"/>
    <property type="match status" value="1"/>
</dbReference>
<dbReference type="SUPFAM" id="SSF52172">
    <property type="entry name" value="CheY-like"/>
    <property type="match status" value="1"/>
</dbReference>
<dbReference type="InterPro" id="IPR002078">
    <property type="entry name" value="Sigma_54_int"/>
</dbReference>
<keyword evidence="3" id="KW-0067">ATP-binding</keyword>
<dbReference type="Gene3D" id="1.10.10.60">
    <property type="entry name" value="Homeodomain-like"/>
    <property type="match status" value="1"/>
</dbReference>
<dbReference type="Pfam" id="PF25601">
    <property type="entry name" value="AAA_lid_14"/>
    <property type="match status" value="1"/>
</dbReference>
<organism evidence="10 11">
    <name type="scientific">Thiovibrio frasassiensis</name>
    <dbReference type="NCBI Taxonomy" id="2984131"/>
    <lineage>
        <taxon>Bacteria</taxon>
        <taxon>Pseudomonadati</taxon>
        <taxon>Thermodesulfobacteriota</taxon>
        <taxon>Desulfobulbia</taxon>
        <taxon>Desulfobulbales</taxon>
        <taxon>Thiovibrionaceae</taxon>
        <taxon>Thiovibrio</taxon>
    </lineage>
</organism>
<dbReference type="Pfam" id="PF00158">
    <property type="entry name" value="Sigma54_activat"/>
    <property type="match status" value="1"/>
</dbReference>
<evidence type="ECO:0000256" key="3">
    <source>
        <dbReference type="ARBA" id="ARBA00022840"/>
    </source>
</evidence>
<keyword evidence="11" id="KW-1185">Reference proteome</keyword>
<dbReference type="InterPro" id="IPR058031">
    <property type="entry name" value="AAA_lid_NorR"/>
</dbReference>
<gene>
    <name evidence="10" type="ORF">OLX77_06370</name>
</gene>
<dbReference type="PROSITE" id="PS50045">
    <property type="entry name" value="SIGMA54_INTERACT_4"/>
    <property type="match status" value="1"/>
</dbReference>
<feature type="domain" description="Response regulatory" evidence="9">
    <location>
        <begin position="18"/>
        <end position="133"/>
    </location>
</feature>
<proteinExistence type="predicted"/>
<dbReference type="RefSeq" id="WP_307632759.1">
    <property type="nucleotide sequence ID" value="NZ_JAPHEH010000001.1"/>
</dbReference>
<dbReference type="InterPro" id="IPR001789">
    <property type="entry name" value="Sig_transdc_resp-reg_receiver"/>
</dbReference>
<evidence type="ECO:0000313" key="11">
    <source>
        <dbReference type="Proteomes" id="UP001154240"/>
    </source>
</evidence>
<dbReference type="Gene3D" id="3.40.50.2300">
    <property type="match status" value="1"/>
</dbReference>
<name>A0A9X4MDX3_9BACT</name>
<dbReference type="SMART" id="SM00448">
    <property type="entry name" value="REC"/>
    <property type="match status" value="1"/>
</dbReference>
<evidence type="ECO:0000259" key="9">
    <source>
        <dbReference type="PROSITE" id="PS50110"/>
    </source>
</evidence>
<evidence type="ECO:0000256" key="7">
    <source>
        <dbReference type="PROSITE-ProRule" id="PRU00169"/>
    </source>
</evidence>
<dbReference type="SUPFAM" id="SSF46689">
    <property type="entry name" value="Homeodomain-like"/>
    <property type="match status" value="1"/>
</dbReference>
<dbReference type="FunFam" id="3.40.50.300:FF:000006">
    <property type="entry name" value="DNA-binding transcriptional regulator NtrC"/>
    <property type="match status" value="1"/>
</dbReference>
<dbReference type="GO" id="GO:0005524">
    <property type="term" value="F:ATP binding"/>
    <property type="evidence" value="ECO:0007669"/>
    <property type="project" value="UniProtKB-KW"/>
</dbReference>
<evidence type="ECO:0000259" key="8">
    <source>
        <dbReference type="PROSITE" id="PS50045"/>
    </source>
</evidence>
<feature type="domain" description="Sigma-54 factor interaction" evidence="8">
    <location>
        <begin position="158"/>
        <end position="387"/>
    </location>
</feature>
<dbReference type="InterPro" id="IPR011006">
    <property type="entry name" value="CheY-like_superfamily"/>
</dbReference>
<feature type="modified residue" description="4-aspartylphosphate" evidence="7">
    <location>
        <position position="68"/>
    </location>
</feature>
<dbReference type="GO" id="GO:0000160">
    <property type="term" value="P:phosphorelay signal transduction system"/>
    <property type="evidence" value="ECO:0007669"/>
    <property type="project" value="UniProtKB-KW"/>
</dbReference>
<dbReference type="Gene3D" id="1.10.8.60">
    <property type="match status" value="1"/>
</dbReference>
<evidence type="ECO:0000256" key="1">
    <source>
        <dbReference type="ARBA" id="ARBA00022553"/>
    </source>
</evidence>
<protein>
    <submittedName>
        <fullName evidence="10">Sigma-54 dependent transcriptional regulator</fullName>
    </submittedName>
</protein>
<evidence type="ECO:0000313" key="10">
    <source>
        <dbReference type="EMBL" id="MDG4475784.1"/>
    </source>
</evidence>